<name>A0A813C242_9DINO</name>
<feature type="region of interest" description="Disordered" evidence="1">
    <location>
        <begin position="149"/>
        <end position="183"/>
    </location>
</feature>
<dbReference type="OrthoDB" id="10268847at2759"/>
<keyword evidence="3" id="KW-1185">Reference proteome</keyword>
<proteinExistence type="predicted"/>
<comment type="caution">
    <text evidence="2">The sequence shown here is derived from an EMBL/GenBank/DDBJ whole genome shotgun (WGS) entry which is preliminary data.</text>
</comment>
<dbReference type="AlphaFoldDB" id="A0A813C242"/>
<evidence type="ECO:0000313" key="2">
    <source>
        <dbReference type="EMBL" id="CAE7932243.1"/>
    </source>
</evidence>
<organism evidence="2 3">
    <name type="scientific">Symbiodinium necroappetens</name>
    <dbReference type="NCBI Taxonomy" id="1628268"/>
    <lineage>
        <taxon>Eukaryota</taxon>
        <taxon>Sar</taxon>
        <taxon>Alveolata</taxon>
        <taxon>Dinophyceae</taxon>
        <taxon>Suessiales</taxon>
        <taxon>Symbiodiniaceae</taxon>
        <taxon>Symbiodinium</taxon>
    </lineage>
</organism>
<sequence length="183" mass="20479">MQRGCHPQSLLVFDGQACPQFNALQLDFPVEHKSLRGVIRGGLKLTRCWVVAWSNGKPVVGELPLDVEVDFIAAKAPKKRTVHEDSVVIRASCAQKSTDNEKWKKIVHKPGAAIRDWIARTGGSPADLLDCRGWDQLGVSVHKQAAWIKGRPEREPQRLQPAEQSSFHQPSLRPKPRSFVLRP</sequence>
<accession>A0A813C242</accession>
<evidence type="ECO:0000313" key="3">
    <source>
        <dbReference type="Proteomes" id="UP000601435"/>
    </source>
</evidence>
<gene>
    <name evidence="2" type="ORF">SNEC2469_LOCUS32474</name>
</gene>
<evidence type="ECO:0000256" key="1">
    <source>
        <dbReference type="SAM" id="MobiDB-lite"/>
    </source>
</evidence>
<protein>
    <submittedName>
        <fullName evidence="2">Uncharacterized protein</fullName>
    </submittedName>
</protein>
<dbReference type="Proteomes" id="UP000601435">
    <property type="component" value="Unassembled WGS sequence"/>
</dbReference>
<dbReference type="EMBL" id="CAJNJA010082338">
    <property type="protein sequence ID" value="CAE7932243.1"/>
    <property type="molecule type" value="Genomic_DNA"/>
</dbReference>
<reference evidence="2" key="1">
    <citation type="submission" date="2021-02" db="EMBL/GenBank/DDBJ databases">
        <authorList>
            <person name="Dougan E. K."/>
            <person name="Rhodes N."/>
            <person name="Thang M."/>
            <person name="Chan C."/>
        </authorList>
    </citation>
    <scope>NUCLEOTIDE SEQUENCE</scope>
</reference>